<organism evidence="2 3">
    <name type="scientific">Methylobacterium mesophilicum SR1.6/6</name>
    <dbReference type="NCBI Taxonomy" id="908290"/>
    <lineage>
        <taxon>Bacteria</taxon>
        <taxon>Pseudomonadati</taxon>
        <taxon>Pseudomonadota</taxon>
        <taxon>Alphaproteobacteria</taxon>
        <taxon>Hyphomicrobiales</taxon>
        <taxon>Methylobacteriaceae</taxon>
        <taxon>Methylobacterium</taxon>
    </lineage>
</organism>
<dbReference type="EMBL" id="CP043538">
    <property type="protein sequence ID" value="QGY02371.1"/>
    <property type="molecule type" value="Genomic_DNA"/>
</dbReference>
<evidence type="ECO:0008006" key="4">
    <source>
        <dbReference type="Google" id="ProtNLM"/>
    </source>
</evidence>
<keyword evidence="1" id="KW-0732">Signal</keyword>
<protein>
    <recommendedName>
        <fullName evidence="4">PEP-CTERM sorting domain-containing protein</fullName>
    </recommendedName>
</protein>
<name>A0A6B9FIC5_9HYPH</name>
<dbReference type="AlphaFoldDB" id="A0A6B9FIC5"/>
<evidence type="ECO:0000313" key="3">
    <source>
        <dbReference type="Proteomes" id="UP000012488"/>
    </source>
</evidence>
<sequence length="202" mass="20284">MIKYKKAICAAIGAVILSLPSAARSDDTYNFSITTFDGGNISAFGSFVSNENSVITSVNGTAILGSYTFSLGNVAFGNIYNSGSSGSSSMLAGFVTNGISNPGATGGNIVIQSDTINVSQNSISGNINIQQAYHQTNGVEDGYVTDIAGFFQAVLAPTGGSGSGGGANSGGAPSPEVNAFLGLALVGGTVAFLRRRRTESAA</sequence>
<gene>
    <name evidence="2" type="ORF">MMSR116_11170</name>
</gene>
<accession>A0A6B9FIC5</accession>
<feature type="signal peptide" evidence="1">
    <location>
        <begin position="1"/>
        <end position="25"/>
    </location>
</feature>
<reference evidence="2 3" key="2">
    <citation type="journal article" date="2013" name="Genome Announc.">
        <title>Draft Genome Sequence of Methylobacterium mesophilicum Strain SR1.6/6, Isolated from Citrus sinensis.</title>
        <authorList>
            <person name="Marinho Almeida D."/>
            <person name="Dini-Andreote F."/>
            <person name="Camargo Neves A.A."/>
            <person name="Juca Ramos R.T."/>
            <person name="Andreote F.D."/>
            <person name="Carneiro A.R."/>
            <person name="Oliveira de Souza Lima A."/>
            <person name="Caracciolo Gomes de Sa P.H."/>
            <person name="Ribeiro Barbosa M.S."/>
            <person name="Araujo W.L."/>
            <person name="Silva A."/>
        </authorList>
    </citation>
    <scope>NUCLEOTIDE SEQUENCE [LARGE SCALE GENOMIC DNA]</scope>
    <source>
        <strain evidence="2 3">SR1.6/6</strain>
    </source>
</reference>
<feature type="chain" id="PRO_5025448170" description="PEP-CTERM sorting domain-containing protein" evidence="1">
    <location>
        <begin position="26"/>
        <end position="202"/>
    </location>
</feature>
<evidence type="ECO:0000256" key="1">
    <source>
        <dbReference type="SAM" id="SignalP"/>
    </source>
</evidence>
<dbReference type="KEGG" id="mmes:MMSR116_11170"/>
<dbReference type="Proteomes" id="UP000012488">
    <property type="component" value="Chromosome"/>
</dbReference>
<proteinExistence type="predicted"/>
<evidence type="ECO:0000313" key="2">
    <source>
        <dbReference type="EMBL" id="QGY02371.1"/>
    </source>
</evidence>
<dbReference type="RefSeq" id="WP_158168834.1">
    <property type="nucleotide sequence ID" value="NZ_CP043538.1"/>
</dbReference>
<reference evidence="2 3" key="1">
    <citation type="journal article" date="2012" name="Genet. Mol. Biol.">
        <title>Analysis of 16S rRNA and mxaF genes revealing insights into Methylobacterium niche-specific plant association.</title>
        <authorList>
            <person name="Dourado M.N."/>
            <person name="Andreote F.D."/>
            <person name="Dini-Andreote F."/>
            <person name="Conti R."/>
            <person name="Araujo J.M."/>
            <person name="Araujo W.L."/>
        </authorList>
    </citation>
    <scope>NUCLEOTIDE SEQUENCE [LARGE SCALE GENOMIC DNA]</scope>
    <source>
        <strain evidence="2 3">SR1.6/6</strain>
    </source>
</reference>